<evidence type="ECO:0000256" key="1">
    <source>
        <dbReference type="SAM" id="MobiDB-lite"/>
    </source>
</evidence>
<evidence type="ECO:0000313" key="2">
    <source>
        <dbReference type="EMBL" id="RFU76689.1"/>
    </source>
</evidence>
<dbReference type="Proteomes" id="UP000266272">
    <property type="component" value="Unassembled WGS sequence"/>
</dbReference>
<dbReference type="EMBL" id="PXOA01000332">
    <property type="protein sequence ID" value="RFU76689.1"/>
    <property type="molecule type" value="Genomic_DNA"/>
</dbReference>
<proteinExistence type="predicted"/>
<protein>
    <submittedName>
        <fullName evidence="2">Uncharacterized protein</fullName>
    </submittedName>
</protein>
<accession>A0A395NL25</accession>
<organism evidence="2 3">
    <name type="scientific">Trichoderma arundinaceum</name>
    <dbReference type="NCBI Taxonomy" id="490622"/>
    <lineage>
        <taxon>Eukaryota</taxon>
        <taxon>Fungi</taxon>
        <taxon>Dikarya</taxon>
        <taxon>Ascomycota</taxon>
        <taxon>Pezizomycotina</taxon>
        <taxon>Sordariomycetes</taxon>
        <taxon>Hypocreomycetidae</taxon>
        <taxon>Hypocreales</taxon>
        <taxon>Hypocreaceae</taxon>
        <taxon>Trichoderma</taxon>
    </lineage>
</organism>
<feature type="region of interest" description="Disordered" evidence="1">
    <location>
        <begin position="33"/>
        <end position="106"/>
    </location>
</feature>
<reference evidence="2 3" key="1">
    <citation type="journal article" date="2018" name="PLoS Pathog.">
        <title>Evolution of structural diversity of trichothecenes, a family of toxins produced by plant pathogenic and entomopathogenic fungi.</title>
        <authorList>
            <person name="Proctor R.H."/>
            <person name="McCormick S.P."/>
            <person name="Kim H.S."/>
            <person name="Cardoza R.E."/>
            <person name="Stanley A.M."/>
            <person name="Lindo L."/>
            <person name="Kelly A."/>
            <person name="Brown D.W."/>
            <person name="Lee T."/>
            <person name="Vaughan M.M."/>
            <person name="Alexander N.J."/>
            <person name="Busman M."/>
            <person name="Gutierrez S."/>
        </authorList>
    </citation>
    <scope>NUCLEOTIDE SEQUENCE [LARGE SCALE GENOMIC DNA]</scope>
    <source>
        <strain evidence="2 3">IBT 40837</strain>
    </source>
</reference>
<sequence length="400" mass="42776">MPISRDGSDEEHAVISGLKLSPAIDLNQLAANACPGQRGAGSGWGGEDGEGEEQSGKQGADRQLQVMSVPDALQEEGKERKEERRVAVHGSMPRTPRRRKAPSKSVRVRPMHYMARTDSSCHGLGTARWDEGMGIDMLNKAAFCSAESIAQPSITSRATPLQRASEWVLLTLNLAPWYLAAIACGNSPERQGLSPKPRRPVTAACPVRSTGAPVLGAMQKCVRACAQRRKSQTTVFFIAASRSVPVAQPAPSQRHPRPHGAKKIWHASAGRNIESEILALAVNAGSGGVSAARARKLDDASLVRLPSRLARLLAFFSFAGDAIGMKPPLLAPTCSYREVASIVPYESSQAMRGPSSTTNRRSWHPLGMPPDGEEGSMNHGEVSGQGLGISWRYALLAKDA</sequence>
<comment type="caution">
    <text evidence="2">The sequence shown here is derived from an EMBL/GenBank/DDBJ whole genome shotgun (WGS) entry which is preliminary data.</text>
</comment>
<feature type="compositionally biased region" description="Basic residues" evidence="1">
    <location>
        <begin position="95"/>
        <end position="106"/>
    </location>
</feature>
<dbReference type="AlphaFoldDB" id="A0A395NL25"/>
<name>A0A395NL25_TRIAR</name>
<gene>
    <name evidence="2" type="ORF">TARUN_5563</name>
</gene>
<feature type="region of interest" description="Disordered" evidence="1">
    <location>
        <begin position="349"/>
        <end position="381"/>
    </location>
</feature>
<feature type="compositionally biased region" description="Basic and acidic residues" evidence="1">
    <location>
        <begin position="75"/>
        <end position="86"/>
    </location>
</feature>
<evidence type="ECO:0000313" key="3">
    <source>
        <dbReference type="Proteomes" id="UP000266272"/>
    </source>
</evidence>
<keyword evidence="3" id="KW-1185">Reference proteome</keyword>
<feature type="compositionally biased region" description="Polar residues" evidence="1">
    <location>
        <begin position="349"/>
        <end position="360"/>
    </location>
</feature>